<keyword evidence="2" id="KW-1185">Reference proteome</keyword>
<organism evidence="1 2">
    <name type="scientific">Clunio marinus</name>
    <dbReference type="NCBI Taxonomy" id="568069"/>
    <lineage>
        <taxon>Eukaryota</taxon>
        <taxon>Metazoa</taxon>
        <taxon>Ecdysozoa</taxon>
        <taxon>Arthropoda</taxon>
        <taxon>Hexapoda</taxon>
        <taxon>Insecta</taxon>
        <taxon>Pterygota</taxon>
        <taxon>Neoptera</taxon>
        <taxon>Endopterygota</taxon>
        <taxon>Diptera</taxon>
        <taxon>Nematocera</taxon>
        <taxon>Chironomoidea</taxon>
        <taxon>Chironomidae</taxon>
        <taxon>Clunio</taxon>
    </lineage>
</organism>
<dbReference type="AlphaFoldDB" id="A0A1J1HXG0"/>
<gene>
    <name evidence="1" type="ORF">CLUMA_CG005608</name>
</gene>
<evidence type="ECO:0000313" key="2">
    <source>
        <dbReference type="Proteomes" id="UP000183832"/>
    </source>
</evidence>
<protein>
    <submittedName>
        <fullName evidence="1">CLUMA_CG005608, isoform A</fullName>
    </submittedName>
</protein>
<dbReference type="EMBL" id="CVRI01000022">
    <property type="protein sequence ID" value="CRK92028.1"/>
    <property type="molecule type" value="Genomic_DNA"/>
</dbReference>
<sequence length="99" mass="11880">MDANYEVKCENEGWALRFQNNRVEQSKEFLKYFLSLYTNAQPIKEKNFLNCILLLISINKKKKKEVKFYRQSTKILSKNKALTKPKLCEISRFRNEIKI</sequence>
<dbReference type="Proteomes" id="UP000183832">
    <property type="component" value="Unassembled WGS sequence"/>
</dbReference>
<accession>A0A1J1HXG0</accession>
<proteinExistence type="predicted"/>
<reference evidence="1 2" key="1">
    <citation type="submission" date="2015-04" db="EMBL/GenBank/DDBJ databases">
        <authorList>
            <person name="Syromyatnikov M.Y."/>
            <person name="Popov V.N."/>
        </authorList>
    </citation>
    <scope>NUCLEOTIDE SEQUENCE [LARGE SCALE GENOMIC DNA]</scope>
</reference>
<name>A0A1J1HXG0_9DIPT</name>
<evidence type="ECO:0000313" key="1">
    <source>
        <dbReference type="EMBL" id="CRK92028.1"/>
    </source>
</evidence>